<dbReference type="PROSITE" id="PS50828">
    <property type="entry name" value="SMR"/>
    <property type="match status" value="1"/>
</dbReference>
<accession>A0ABS8G8I8</accession>
<dbReference type="PANTHER" id="PTHR35562:SF1">
    <property type="entry name" value="UPF0115 PROTEIN YFCN"/>
    <property type="match status" value="1"/>
</dbReference>
<dbReference type="SUPFAM" id="SSF160443">
    <property type="entry name" value="SMR domain-like"/>
    <property type="match status" value="1"/>
</dbReference>
<dbReference type="NCBIfam" id="NF003432">
    <property type="entry name" value="PRK04946.1"/>
    <property type="match status" value="1"/>
</dbReference>
<evidence type="ECO:0000256" key="1">
    <source>
        <dbReference type="ARBA" id="ARBA00022722"/>
    </source>
</evidence>
<proteinExistence type="inferred from homology"/>
<keyword evidence="3 6" id="KW-0255">Endonuclease</keyword>
<keyword evidence="4 6" id="KW-0378">Hydrolase</keyword>
<dbReference type="Proteomes" id="UP001520878">
    <property type="component" value="Unassembled WGS sequence"/>
</dbReference>
<dbReference type="HAMAP" id="MF_01042">
    <property type="entry name" value="SmrB"/>
    <property type="match status" value="1"/>
</dbReference>
<comment type="similarity">
    <text evidence="6">Belongs to the SmrB family.</text>
</comment>
<protein>
    <recommendedName>
        <fullName evidence="6">Ribosome rescue factor SmrB</fullName>
        <ecNumber evidence="6">3.1.-.-</ecNumber>
    </recommendedName>
</protein>
<dbReference type="InterPro" id="IPR036063">
    <property type="entry name" value="Smr_dom_sf"/>
</dbReference>
<name>A0ABS8G8I8_9ALTE</name>
<comment type="subunit">
    <text evidence="6">Associates with collided ribosomes, but not with correctly translating polysomes.</text>
</comment>
<dbReference type="EC" id="3.1.-.-" evidence="6"/>
<dbReference type="PANTHER" id="PTHR35562">
    <property type="entry name" value="DNA ENDONUCLEASE SMRA-RELATED"/>
    <property type="match status" value="1"/>
</dbReference>
<reference evidence="9 10" key="1">
    <citation type="submission" date="2021-10" db="EMBL/GenBank/DDBJ databases">
        <title>Draft genome of Aestuariibacter halophilus JC2043.</title>
        <authorList>
            <person name="Emsley S.A."/>
            <person name="Pfannmuller K.M."/>
            <person name="Ushijima B."/>
            <person name="Saw J.H."/>
            <person name="Videau P."/>
        </authorList>
    </citation>
    <scope>NUCLEOTIDE SEQUENCE [LARGE SCALE GENOMIC DNA]</scope>
    <source>
        <strain evidence="9 10">JC2043</strain>
    </source>
</reference>
<dbReference type="RefSeq" id="WP_229160359.1">
    <property type="nucleotide sequence ID" value="NZ_JAJEWP010000002.1"/>
</dbReference>
<feature type="domain" description="Smr" evidence="8">
    <location>
        <begin position="103"/>
        <end position="178"/>
    </location>
</feature>
<dbReference type="InterPro" id="IPR002625">
    <property type="entry name" value="Smr_dom"/>
</dbReference>
<evidence type="ECO:0000256" key="6">
    <source>
        <dbReference type="HAMAP-Rule" id="MF_01042"/>
    </source>
</evidence>
<comment type="function">
    <text evidence="6">Acts as a ribosome collision sensor. Detects stalled/collided disomes (pairs of ribosomes where the leading ribosome is stalled and a second ribosome has collided with it) and endonucleolytically cleaves mRNA at the 5' boundary of the stalled ribosome. Stalled/collided disomes form a new interface (primarily via the 30S subunits) that binds SmrB. Cleaved mRNA becomes available for tmRNA ligation, leading to ribosomal subunit dissociation and rescue of stalled ribosomes.</text>
</comment>
<evidence type="ECO:0000256" key="2">
    <source>
        <dbReference type="ARBA" id="ARBA00022730"/>
    </source>
</evidence>
<gene>
    <name evidence="6 9" type="primary">smrB</name>
    <name evidence="9" type="ORF">LJ739_10865</name>
</gene>
<keyword evidence="10" id="KW-1185">Reference proteome</keyword>
<keyword evidence="1 6" id="KW-0540">Nuclease</keyword>
<evidence type="ECO:0000259" key="8">
    <source>
        <dbReference type="PROSITE" id="PS50828"/>
    </source>
</evidence>
<dbReference type="Pfam" id="PF01713">
    <property type="entry name" value="Smr"/>
    <property type="match status" value="1"/>
</dbReference>
<evidence type="ECO:0000256" key="5">
    <source>
        <dbReference type="ARBA" id="ARBA00022884"/>
    </source>
</evidence>
<feature type="region of interest" description="Disordered" evidence="7">
    <location>
        <begin position="1"/>
        <end position="54"/>
    </location>
</feature>
<dbReference type="Gene3D" id="3.30.1370.110">
    <property type="match status" value="1"/>
</dbReference>
<keyword evidence="2 6" id="KW-0699">rRNA-binding</keyword>
<feature type="compositionally biased region" description="Basic and acidic residues" evidence="7">
    <location>
        <begin position="26"/>
        <end position="41"/>
    </location>
</feature>
<dbReference type="InterPro" id="IPR022990">
    <property type="entry name" value="SmrB-like"/>
</dbReference>
<evidence type="ECO:0000256" key="4">
    <source>
        <dbReference type="ARBA" id="ARBA00022801"/>
    </source>
</evidence>
<dbReference type="GO" id="GO:0004519">
    <property type="term" value="F:endonuclease activity"/>
    <property type="evidence" value="ECO:0007669"/>
    <property type="project" value="UniProtKB-KW"/>
</dbReference>
<dbReference type="SMART" id="SM00463">
    <property type="entry name" value="SMR"/>
    <property type="match status" value="1"/>
</dbReference>
<organism evidence="9 10">
    <name type="scientific">Fluctibacter halophilus</name>
    <dbReference type="NCBI Taxonomy" id="226011"/>
    <lineage>
        <taxon>Bacteria</taxon>
        <taxon>Pseudomonadati</taxon>
        <taxon>Pseudomonadota</taxon>
        <taxon>Gammaproteobacteria</taxon>
        <taxon>Alteromonadales</taxon>
        <taxon>Alteromonadaceae</taxon>
        <taxon>Fluctibacter</taxon>
    </lineage>
</organism>
<keyword evidence="5 6" id="KW-0694">RNA-binding</keyword>
<sequence>MKKPSDLDPDDGNWFRDQFKDVAPLKQDKIPPPRKTGKDNLRTQAKRAAHGPDPRQVHAQFHFSDQYQAHFDSQGPLKWVREGADTFEVKRLRRGEYPPDLILDLHGLTREQAKLEIAALVHAAQQQQYHCVCIVHGVGGQILKQQVPHWLVQHPAILCFHQAPLEWGGQGALLALIDLPRDTMDRR</sequence>
<evidence type="ECO:0000313" key="10">
    <source>
        <dbReference type="Proteomes" id="UP001520878"/>
    </source>
</evidence>
<dbReference type="EMBL" id="JAJEWP010000002">
    <property type="protein sequence ID" value="MCC2616743.1"/>
    <property type="molecule type" value="Genomic_DNA"/>
</dbReference>
<comment type="caution">
    <text evidence="9">The sequence shown here is derived from an EMBL/GenBank/DDBJ whole genome shotgun (WGS) entry which is preliminary data.</text>
</comment>
<evidence type="ECO:0000256" key="3">
    <source>
        <dbReference type="ARBA" id="ARBA00022759"/>
    </source>
</evidence>
<evidence type="ECO:0000313" key="9">
    <source>
        <dbReference type="EMBL" id="MCC2616743.1"/>
    </source>
</evidence>
<evidence type="ECO:0000256" key="7">
    <source>
        <dbReference type="SAM" id="MobiDB-lite"/>
    </source>
</evidence>